<accession>A0A1W2AHZ8</accession>
<evidence type="ECO:0000313" key="6">
    <source>
        <dbReference type="EMBL" id="SMC60316.1"/>
    </source>
</evidence>
<evidence type="ECO:0000313" key="7">
    <source>
        <dbReference type="Proteomes" id="UP000192790"/>
    </source>
</evidence>
<feature type="transmembrane region" description="Helical" evidence="5">
    <location>
        <begin position="161"/>
        <end position="181"/>
    </location>
</feature>
<feature type="transmembrane region" description="Helical" evidence="5">
    <location>
        <begin position="95"/>
        <end position="113"/>
    </location>
</feature>
<protein>
    <submittedName>
        <fullName evidence="6">Zinc transporter, ZIP family</fullName>
    </submittedName>
</protein>
<feature type="transmembrane region" description="Helical" evidence="5">
    <location>
        <begin position="6"/>
        <end position="29"/>
    </location>
</feature>
<evidence type="ECO:0000256" key="4">
    <source>
        <dbReference type="ARBA" id="ARBA00023136"/>
    </source>
</evidence>
<proteinExistence type="predicted"/>
<feature type="transmembrane region" description="Helical" evidence="5">
    <location>
        <begin position="36"/>
        <end position="57"/>
    </location>
</feature>
<dbReference type="GO" id="GO:0005385">
    <property type="term" value="F:zinc ion transmembrane transporter activity"/>
    <property type="evidence" value="ECO:0007669"/>
    <property type="project" value="TreeGrafter"/>
</dbReference>
<comment type="subcellular location">
    <subcellularLocation>
        <location evidence="1">Membrane</location>
        <topology evidence="1">Multi-pass membrane protein</topology>
    </subcellularLocation>
</comment>
<dbReference type="RefSeq" id="WP_084234439.1">
    <property type="nucleotide sequence ID" value="NZ_FWXW01000004.1"/>
</dbReference>
<organism evidence="6 7">
    <name type="scientific">Papillibacter cinnamivorans DSM 12816</name>
    <dbReference type="NCBI Taxonomy" id="1122930"/>
    <lineage>
        <taxon>Bacteria</taxon>
        <taxon>Bacillati</taxon>
        <taxon>Bacillota</taxon>
        <taxon>Clostridia</taxon>
        <taxon>Eubacteriales</taxon>
        <taxon>Oscillospiraceae</taxon>
        <taxon>Papillibacter</taxon>
    </lineage>
</organism>
<evidence type="ECO:0000256" key="2">
    <source>
        <dbReference type="ARBA" id="ARBA00022692"/>
    </source>
</evidence>
<keyword evidence="2 5" id="KW-0812">Transmembrane</keyword>
<dbReference type="PANTHER" id="PTHR11040:SF205">
    <property type="entry name" value="ZINC TRANSPORTER ZUPT"/>
    <property type="match status" value="1"/>
</dbReference>
<feature type="transmembrane region" description="Helical" evidence="5">
    <location>
        <begin position="219"/>
        <end position="238"/>
    </location>
</feature>
<name>A0A1W2AHZ8_9FIRM</name>
<dbReference type="AlphaFoldDB" id="A0A1W2AHZ8"/>
<dbReference type="Pfam" id="PF02535">
    <property type="entry name" value="Zip"/>
    <property type="match status" value="1"/>
</dbReference>
<feature type="transmembrane region" description="Helical" evidence="5">
    <location>
        <begin position="63"/>
        <end position="83"/>
    </location>
</feature>
<keyword evidence="7" id="KW-1185">Reference proteome</keyword>
<keyword evidence="3 5" id="KW-1133">Transmembrane helix</keyword>
<evidence type="ECO:0000256" key="5">
    <source>
        <dbReference type="SAM" id="Phobius"/>
    </source>
</evidence>
<dbReference type="PANTHER" id="PTHR11040">
    <property type="entry name" value="ZINC/IRON TRANSPORTER"/>
    <property type="match status" value="1"/>
</dbReference>
<keyword evidence="4 5" id="KW-0472">Membrane</keyword>
<sequence>MNDLWTAALYGTIAGMGGTGAGGFLACFVPKKNKRVIGIILEYSAGLMTAIVCFDLMPGAFSFAPLYAVLLGMLAGAGVMIAAESGMDRKRTNRGVLSTGMAIALGIALHNFPEGLAVGSGFEAERSLGISLAAAIMLHDIPEGISIAVPLRAGGMGRVRALMLTLLTGLPMGLGAFIGALAGHISVFWIAICLSLAGGAMLYIVFADMIPESKRMYEGRFGSLGSVLGIITGILISVSL</sequence>
<evidence type="ECO:0000256" key="3">
    <source>
        <dbReference type="ARBA" id="ARBA00022989"/>
    </source>
</evidence>
<dbReference type="GO" id="GO:0016020">
    <property type="term" value="C:membrane"/>
    <property type="evidence" value="ECO:0007669"/>
    <property type="project" value="UniProtKB-SubCell"/>
</dbReference>
<reference evidence="6 7" key="1">
    <citation type="submission" date="2017-04" db="EMBL/GenBank/DDBJ databases">
        <authorList>
            <person name="Afonso C.L."/>
            <person name="Miller P.J."/>
            <person name="Scott M.A."/>
            <person name="Spackman E."/>
            <person name="Goraichik I."/>
            <person name="Dimitrov K.M."/>
            <person name="Suarez D.L."/>
            <person name="Swayne D.E."/>
        </authorList>
    </citation>
    <scope>NUCLEOTIDE SEQUENCE [LARGE SCALE GENOMIC DNA]</scope>
    <source>
        <strain evidence="6 7">DSM 12816</strain>
    </source>
</reference>
<dbReference type="Proteomes" id="UP000192790">
    <property type="component" value="Unassembled WGS sequence"/>
</dbReference>
<feature type="transmembrane region" description="Helical" evidence="5">
    <location>
        <begin position="128"/>
        <end position="149"/>
    </location>
</feature>
<feature type="transmembrane region" description="Helical" evidence="5">
    <location>
        <begin position="187"/>
        <end position="207"/>
    </location>
</feature>
<evidence type="ECO:0000256" key="1">
    <source>
        <dbReference type="ARBA" id="ARBA00004141"/>
    </source>
</evidence>
<gene>
    <name evidence="6" type="ORF">SAMN02745168_1740</name>
</gene>
<dbReference type="OrthoDB" id="9787346at2"/>
<dbReference type="EMBL" id="FWXW01000004">
    <property type="protein sequence ID" value="SMC60316.1"/>
    <property type="molecule type" value="Genomic_DNA"/>
</dbReference>
<dbReference type="InterPro" id="IPR003689">
    <property type="entry name" value="ZIP"/>
</dbReference>